<comment type="caution">
    <text evidence="3">The sequence shown here is derived from an EMBL/GenBank/DDBJ whole genome shotgun (WGS) entry which is preliminary data.</text>
</comment>
<organism evidence="3 4">
    <name type="scientific">Thomasclavelia spiroformis</name>
    <dbReference type="NCBI Taxonomy" id="29348"/>
    <lineage>
        <taxon>Bacteria</taxon>
        <taxon>Bacillati</taxon>
        <taxon>Bacillota</taxon>
        <taxon>Erysipelotrichia</taxon>
        <taxon>Erysipelotrichales</taxon>
        <taxon>Coprobacillaceae</taxon>
        <taxon>Thomasclavelia</taxon>
    </lineage>
</organism>
<dbReference type="InterPro" id="IPR050791">
    <property type="entry name" value="Aldo-Keto_reductase"/>
</dbReference>
<reference evidence="4" key="1">
    <citation type="submission" date="2017-04" db="EMBL/GenBank/DDBJ databases">
        <title>Function of individual gut microbiota members based on whole genome sequencing of pure cultures obtained from chicken caecum.</title>
        <authorList>
            <person name="Medvecky M."/>
            <person name="Cejkova D."/>
            <person name="Polansky O."/>
            <person name="Karasova D."/>
            <person name="Kubasova T."/>
            <person name="Cizek A."/>
            <person name="Rychlik I."/>
        </authorList>
    </citation>
    <scope>NUCLEOTIDE SEQUENCE [LARGE SCALE GENOMIC DNA]</scope>
    <source>
        <strain evidence="4">An149</strain>
    </source>
</reference>
<evidence type="ECO:0000313" key="3">
    <source>
        <dbReference type="EMBL" id="OUQ05111.1"/>
    </source>
</evidence>
<evidence type="ECO:0000256" key="1">
    <source>
        <dbReference type="ARBA" id="ARBA00023002"/>
    </source>
</evidence>
<dbReference type="InterPro" id="IPR036812">
    <property type="entry name" value="NAD(P)_OxRdtase_dom_sf"/>
</dbReference>
<feature type="domain" description="NADP-dependent oxidoreductase" evidence="2">
    <location>
        <begin position="15"/>
        <end position="314"/>
    </location>
</feature>
<dbReference type="AlphaFoldDB" id="A0A1Y4QFE0"/>
<sequence length="326" mass="37186">MRKQKLGKDLQVSVVGLGCMGMTHAYGKPADKEEMKKLIVDAVKQGCNFFDTVECYIGINDDGSIAYNEELVGEALAPYRHEVIIATKCGIRHGENRELIMDARPKVIRKSIEGSLKRLKTDYVDLYYLHRIDPNTPIEVVANTMKKLIEEGKIRHWGISEADEDTIRRAHAICPLTAIQNRYSMMYRDYESLFNTLEELEISFVAFSPLANGLLSDAYNQNSTFSDEKDYRGTMPQFQKEAYQTNQQLFEMIRTISKEKNCTPAQLSLAWMINKKPYIIPIPGTRKSTRLKENLDAANILLTKEEIAKIDAILDKIPMSSLYGRK</sequence>
<dbReference type="CDD" id="cd19078">
    <property type="entry name" value="AKR_AKR13C1_2"/>
    <property type="match status" value="1"/>
</dbReference>
<dbReference type="InterPro" id="IPR020471">
    <property type="entry name" value="AKR"/>
</dbReference>
<dbReference type="PANTHER" id="PTHR43625">
    <property type="entry name" value="AFLATOXIN B1 ALDEHYDE REDUCTASE"/>
    <property type="match status" value="1"/>
</dbReference>
<dbReference type="InterPro" id="IPR023210">
    <property type="entry name" value="NADP_OxRdtase_dom"/>
</dbReference>
<dbReference type="RefSeq" id="WP_087256440.1">
    <property type="nucleotide sequence ID" value="NZ_NFKY01000001.1"/>
</dbReference>
<dbReference type="Pfam" id="PF00248">
    <property type="entry name" value="Aldo_ket_red"/>
    <property type="match status" value="1"/>
</dbReference>
<gene>
    <name evidence="3" type="ORF">B5E91_07260</name>
</gene>
<dbReference type="GO" id="GO:0005737">
    <property type="term" value="C:cytoplasm"/>
    <property type="evidence" value="ECO:0007669"/>
    <property type="project" value="TreeGrafter"/>
</dbReference>
<dbReference type="SUPFAM" id="SSF51430">
    <property type="entry name" value="NAD(P)-linked oxidoreductase"/>
    <property type="match status" value="1"/>
</dbReference>
<keyword evidence="1" id="KW-0560">Oxidoreductase</keyword>
<dbReference type="Proteomes" id="UP000196258">
    <property type="component" value="Unassembled WGS sequence"/>
</dbReference>
<name>A0A1Y4QFE0_9FIRM</name>
<evidence type="ECO:0000313" key="4">
    <source>
        <dbReference type="Proteomes" id="UP000196258"/>
    </source>
</evidence>
<dbReference type="EMBL" id="NFLB01000007">
    <property type="protein sequence ID" value="OUQ05111.1"/>
    <property type="molecule type" value="Genomic_DNA"/>
</dbReference>
<accession>A0A1Y4QFE0</accession>
<protein>
    <submittedName>
        <fullName evidence="3">Aldo/keto reductase</fullName>
    </submittedName>
</protein>
<dbReference type="PANTHER" id="PTHR43625:SF77">
    <property type="entry name" value="ALDO-KETO REDUCTASE"/>
    <property type="match status" value="1"/>
</dbReference>
<evidence type="ECO:0000259" key="2">
    <source>
        <dbReference type="Pfam" id="PF00248"/>
    </source>
</evidence>
<dbReference type="Gene3D" id="3.20.20.100">
    <property type="entry name" value="NADP-dependent oxidoreductase domain"/>
    <property type="match status" value="1"/>
</dbReference>
<dbReference type="GO" id="GO:0016491">
    <property type="term" value="F:oxidoreductase activity"/>
    <property type="evidence" value="ECO:0007669"/>
    <property type="project" value="UniProtKB-KW"/>
</dbReference>
<proteinExistence type="predicted"/>
<dbReference type="PRINTS" id="PR00069">
    <property type="entry name" value="ALDKETRDTASE"/>
</dbReference>